<dbReference type="OrthoDB" id="9783707at2"/>
<dbReference type="RefSeq" id="WP_127683198.1">
    <property type="nucleotide sequence ID" value="NZ_SACM01000003.1"/>
</dbReference>
<feature type="transmembrane region" description="Helical" evidence="1">
    <location>
        <begin position="33"/>
        <end position="55"/>
    </location>
</feature>
<protein>
    <submittedName>
        <fullName evidence="3">EamA family transporter</fullName>
    </submittedName>
</protein>
<dbReference type="EMBL" id="SACM01000003">
    <property type="protein sequence ID" value="RVT84796.1"/>
    <property type="molecule type" value="Genomic_DNA"/>
</dbReference>
<proteinExistence type="predicted"/>
<evidence type="ECO:0000256" key="1">
    <source>
        <dbReference type="SAM" id="Phobius"/>
    </source>
</evidence>
<dbReference type="PANTHER" id="PTHR22911">
    <property type="entry name" value="ACYL-MALONYL CONDENSING ENZYME-RELATED"/>
    <property type="match status" value="1"/>
</dbReference>
<organism evidence="3 4">
    <name type="scientific">Inhella crocodyli</name>
    <dbReference type="NCBI Taxonomy" id="2499851"/>
    <lineage>
        <taxon>Bacteria</taxon>
        <taxon>Pseudomonadati</taxon>
        <taxon>Pseudomonadota</taxon>
        <taxon>Betaproteobacteria</taxon>
        <taxon>Burkholderiales</taxon>
        <taxon>Sphaerotilaceae</taxon>
        <taxon>Inhella</taxon>
    </lineage>
</organism>
<dbReference type="SUPFAM" id="SSF103481">
    <property type="entry name" value="Multidrug resistance efflux transporter EmrE"/>
    <property type="match status" value="2"/>
</dbReference>
<feature type="transmembrane region" description="Helical" evidence="1">
    <location>
        <begin position="221"/>
        <end position="240"/>
    </location>
</feature>
<feature type="transmembrane region" description="Helical" evidence="1">
    <location>
        <begin position="67"/>
        <end position="89"/>
    </location>
</feature>
<dbReference type="AlphaFoldDB" id="A0A437LHD2"/>
<keyword evidence="1" id="KW-0812">Transmembrane</keyword>
<evidence type="ECO:0000259" key="2">
    <source>
        <dbReference type="Pfam" id="PF00892"/>
    </source>
</evidence>
<dbReference type="Proteomes" id="UP000288587">
    <property type="component" value="Unassembled WGS sequence"/>
</dbReference>
<feature type="transmembrane region" description="Helical" evidence="1">
    <location>
        <begin position="124"/>
        <end position="143"/>
    </location>
</feature>
<comment type="caution">
    <text evidence="3">The sequence shown here is derived from an EMBL/GenBank/DDBJ whole genome shotgun (WGS) entry which is preliminary data.</text>
</comment>
<dbReference type="InterPro" id="IPR000620">
    <property type="entry name" value="EamA_dom"/>
</dbReference>
<name>A0A437LHD2_9BURK</name>
<dbReference type="Pfam" id="PF00892">
    <property type="entry name" value="EamA"/>
    <property type="match status" value="2"/>
</dbReference>
<keyword evidence="1" id="KW-0472">Membrane</keyword>
<feature type="transmembrane region" description="Helical" evidence="1">
    <location>
        <begin position="155"/>
        <end position="175"/>
    </location>
</feature>
<dbReference type="PANTHER" id="PTHR22911:SF106">
    <property type="entry name" value="INTEGRAL MEMBRANE PROTEIN"/>
    <property type="match status" value="1"/>
</dbReference>
<dbReference type="Gene3D" id="1.10.3730.20">
    <property type="match status" value="2"/>
</dbReference>
<feature type="domain" description="EamA" evidence="2">
    <location>
        <begin position="155"/>
        <end position="289"/>
    </location>
</feature>
<evidence type="ECO:0000313" key="4">
    <source>
        <dbReference type="Proteomes" id="UP000288587"/>
    </source>
</evidence>
<keyword evidence="1" id="KW-1133">Transmembrane helix</keyword>
<reference evidence="3 4" key="1">
    <citation type="submission" date="2019-01" db="EMBL/GenBank/DDBJ databases">
        <authorList>
            <person name="Chen W.-M."/>
        </authorList>
    </citation>
    <scope>NUCLEOTIDE SEQUENCE [LARGE SCALE GENOMIC DNA]</scope>
    <source>
        <strain evidence="3 4">CCP-18</strain>
    </source>
</reference>
<accession>A0A437LHD2</accession>
<dbReference type="InterPro" id="IPR037185">
    <property type="entry name" value="EmrE-like"/>
</dbReference>
<keyword evidence="4" id="KW-1185">Reference proteome</keyword>
<feature type="domain" description="EamA" evidence="2">
    <location>
        <begin position="6"/>
        <end position="140"/>
    </location>
</feature>
<dbReference type="GO" id="GO:0016020">
    <property type="term" value="C:membrane"/>
    <property type="evidence" value="ECO:0007669"/>
    <property type="project" value="InterPro"/>
</dbReference>
<evidence type="ECO:0000313" key="3">
    <source>
        <dbReference type="EMBL" id="RVT84796.1"/>
    </source>
</evidence>
<sequence>MNANALAAVLAAALLHALWNVAAKHARRGEGDAVAFQALTAGAVVLLWAPAALWWGRAELPHWGWQAWALVMASGAVHLLYFSSLLTGYRVADLTVVYPMARGSGPLWTTMTAVLLLGERPSGWGWAGLATIVLGMALLTGLLRRRPLTAPVRAGLRWGVLTGALIASYTVIDAYAVKVLLLSPLLVDYFGNLLRLPLLLPALARKPAGTLASTWRDTWRSVLIVGTLAPAGYILVLWALQSAPLSAVAPARECSMLFAALLGGHLLQEGDRWARGLGALCIAAGVALLAGA</sequence>
<gene>
    <name evidence="3" type="ORF">EOD73_11755</name>
</gene>